<feature type="region of interest" description="Disordered" evidence="1">
    <location>
        <begin position="1"/>
        <end position="55"/>
    </location>
</feature>
<keyword evidence="4" id="KW-1185">Reference proteome</keyword>
<dbReference type="EMBL" id="DS869846">
    <property type="protein sequence ID" value="EEC14541.1"/>
    <property type="molecule type" value="Genomic_DNA"/>
</dbReference>
<dbReference type="InParanoid" id="B7Q6R9"/>
<organism>
    <name type="scientific">Ixodes scapularis</name>
    <name type="common">Black-legged tick</name>
    <name type="synonym">Deer tick</name>
    <dbReference type="NCBI Taxonomy" id="6945"/>
    <lineage>
        <taxon>Eukaryota</taxon>
        <taxon>Metazoa</taxon>
        <taxon>Ecdysozoa</taxon>
        <taxon>Arthropoda</taxon>
        <taxon>Chelicerata</taxon>
        <taxon>Arachnida</taxon>
        <taxon>Acari</taxon>
        <taxon>Parasitiformes</taxon>
        <taxon>Ixodida</taxon>
        <taxon>Ixodoidea</taxon>
        <taxon>Ixodidae</taxon>
        <taxon>Ixodinae</taxon>
        <taxon>Ixodes</taxon>
    </lineage>
</organism>
<proteinExistence type="predicted"/>
<evidence type="ECO:0000256" key="1">
    <source>
        <dbReference type="SAM" id="MobiDB-lite"/>
    </source>
</evidence>
<dbReference type="Proteomes" id="UP000001555">
    <property type="component" value="Unassembled WGS sequence"/>
</dbReference>
<reference evidence="3" key="2">
    <citation type="submission" date="2020-05" db="UniProtKB">
        <authorList>
            <consortium name="EnsemblMetazoa"/>
        </authorList>
    </citation>
    <scope>IDENTIFICATION</scope>
    <source>
        <strain evidence="3">wikel</strain>
    </source>
</reference>
<feature type="compositionally biased region" description="Basic and acidic residues" evidence="1">
    <location>
        <begin position="19"/>
        <end position="28"/>
    </location>
</feature>
<feature type="compositionally biased region" description="Basic and acidic residues" evidence="1">
    <location>
        <begin position="84"/>
        <end position="98"/>
    </location>
</feature>
<evidence type="ECO:0000313" key="4">
    <source>
        <dbReference type="Proteomes" id="UP000001555"/>
    </source>
</evidence>
<evidence type="ECO:0000313" key="2">
    <source>
        <dbReference type="EMBL" id="EEC14541.1"/>
    </source>
</evidence>
<dbReference type="PaxDb" id="6945-B7Q6R9"/>
<dbReference type="HOGENOM" id="CLU_2335954_0_0_1"/>
<gene>
    <name evidence="2" type="ORF">IscW_ISCW011841</name>
</gene>
<feature type="region of interest" description="Disordered" evidence="1">
    <location>
        <begin position="79"/>
        <end position="98"/>
    </location>
</feature>
<dbReference type="AlphaFoldDB" id="B7Q6R9"/>
<accession>B7Q6R9</accession>
<protein>
    <submittedName>
        <fullName evidence="2 3">Uncharacterized protein</fullName>
    </submittedName>
</protein>
<dbReference type="VEuPathDB" id="VectorBase:ISCI011841"/>
<dbReference type="EnsemblMetazoa" id="ISCW011841-RA">
    <property type="protein sequence ID" value="ISCW011841-PA"/>
    <property type="gene ID" value="ISCW011841"/>
</dbReference>
<feature type="compositionally biased region" description="Pro residues" evidence="1">
    <location>
        <begin position="1"/>
        <end position="10"/>
    </location>
</feature>
<reference evidence="2 4" key="1">
    <citation type="submission" date="2008-03" db="EMBL/GenBank/DDBJ databases">
        <title>Annotation of Ixodes scapularis.</title>
        <authorList>
            <consortium name="Ixodes scapularis Genome Project Consortium"/>
            <person name="Caler E."/>
            <person name="Hannick L.I."/>
            <person name="Bidwell S."/>
            <person name="Joardar V."/>
            <person name="Thiagarajan M."/>
            <person name="Amedeo P."/>
            <person name="Galinsky K.J."/>
            <person name="Schobel S."/>
            <person name="Inman J."/>
            <person name="Hostetler J."/>
            <person name="Miller J."/>
            <person name="Hammond M."/>
            <person name="Megy K."/>
            <person name="Lawson D."/>
            <person name="Kodira C."/>
            <person name="Sutton G."/>
            <person name="Meyer J."/>
            <person name="Hill C.A."/>
            <person name="Birren B."/>
            <person name="Nene V."/>
            <person name="Collins F."/>
            <person name="Alarcon-Chaidez F."/>
            <person name="Wikel S."/>
            <person name="Strausberg R."/>
        </authorList>
    </citation>
    <scope>NUCLEOTIDE SEQUENCE [LARGE SCALE GENOMIC DNA]</scope>
    <source>
        <strain evidence="4">Wikel</strain>
        <strain evidence="2">Wikel colony</strain>
    </source>
</reference>
<name>B7Q6R9_IXOSC</name>
<evidence type="ECO:0000313" key="3">
    <source>
        <dbReference type="EnsemblMetazoa" id="ISCW011841-PA"/>
    </source>
</evidence>
<dbReference type="VEuPathDB" id="VectorBase:ISCW011841"/>
<sequence length="98" mass="10934">MHPGALPPLPSEGNATRPCDIDQDRSSEAMDGTEDAPAATEATETDPEHTIVNDQEPAWHVAHYPRGMLRLFRLTSLTSPSRQARPDIRELKYPKNCR</sequence>
<dbReference type="EMBL" id="ABJB010976371">
    <property type="status" value="NOT_ANNOTATED_CDS"/>
    <property type="molecule type" value="Genomic_DNA"/>
</dbReference>